<dbReference type="EMBL" id="OE001555">
    <property type="protein sequence ID" value="CAD7457073.1"/>
    <property type="molecule type" value="Genomic_DNA"/>
</dbReference>
<reference evidence="1" key="1">
    <citation type="submission" date="2020-11" db="EMBL/GenBank/DDBJ databases">
        <authorList>
            <person name="Tran Van P."/>
        </authorList>
    </citation>
    <scope>NUCLEOTIDE SEQUENCE</scope>
</reference>
<evidence type="ECO:0000313" key="1">
    <source>
        <dbReference type="EMBL" id="CAD7457073.1"/>
    </source>
</evidence>
<accession>A0A7R9IEV8</accession>
<proteinExistence type="predicted"/>
<protein>
    <submittedName>
        <fullName evidence="1">Uncharacterized protein</fullName>
    </submittedName>
</protein>
<sequence length="329" mass="36418">MVRLELYRPIISTYNCSVLTLTDLVGTRLILLFSKTGYTHRTAPHRTTPHFSGGMLSMFLNGYTVRIAPHRIGADESSREHCSAFLRGGADRVSLSAFLRYEQREKCKNIKIASSLKLKGPTREPRTIRIQPDLLTNKLLSAYADDFDLVGNTAVTAGILKSGNTALRPVTNTATCNVADLVQFVYCAGCLFLVRVENHLEKTTPSSPDRDSNLDLPVIGGRALQTSALANYATEAGNTMIFWLRDEMRKYRTLHVIHGGFIKGKSPPLGFFKEDSTQTFGVIAGNARLQLKLLPCEPSSQTSKKQTLNLTGVSLRSFYLLDPFNTGIR</sequence>
<name>A0A7R9IEV8_9NEOP</name>
<organism evidence="1">
    <name type="scientific">Timema tahoe</name>
    <dbReference type="NCBI Taxonomy" id="61484"/>
    <lineage>
        <taxon>Eukaryota</taxon>
        <taxon>Metazoa</taxon>
        <taxon>Ecdysozoa</taxon>
        <taxon>Arthropoda</taxon>
        <taxon>Hexapoda</taxon>
        <taxon>Insecta</taxon>
        <taxon>Pterygota</taxon>
        <taxon>Neoptera</taxon>
        <taxon>Polyneoptera</taxon>
        <taxon>Phasmatodea</taxon>
        <taxon>Timematodea</taxon>
        <taxon>Timematoidea</taxon>
        <taxon>Timematidae</taxon>
        <taxon>Timema</taxon>
    </lineage>
</organism>
<gene>
    <name evidence="1" type="ORF">TTEB3V08_LOCUS5082</name>
</gene>
<dbReference type="AlphaFoldDB" id="A0A7R9IEV8"/>